<evidence type="ECO:0000313" key="3">
    <source>
        <dbReference type="Proteomes" id="UP000436088"/>
    </source>
</evidence>
<accession>A0A6A2Z0H8</accession>
<dbReference type="EMBL" id="VEPZ02001235">
    <property type="protein sequence ID" value="KAE8685063.1"/>
    <property type="molecule type" value="Genomic_DNA"/>
</dbReference>
<dbReference type="AlphaFoldDB" id="A0A6A2Z0H8"/>
<dbReference type="GO" id="GO:0006508">
    <property type="term" value="P:proteolysis"/>
    <property type="evidence" value="ECO:0007669"/>
    <property type="project" value="UniProtKB-KW"/>
</dbReference>
<sequence>MQIFQWLFKGADEQGVQNTTSKDEEYEPKDIISYKNNNRTSKSKKFKPVIFPCTKDITKACFYSTIYLRKVDSSRTSTTHHHHHHNQQQPHSQTIMKMKKGGFIVANHKSDSSKVSPLSEAQVAISSTNDHHQCGSSNEKKDKKSKTMSRMKELLRWAASAKSEKGAKLNKKVDGRRLSMSESPKISLRLDVERCSTISSVISGVSMASSTNDEASCSVVSLNSTVIHGLNRCSSRRGNWITTDSEWEVRF</sequence>
<proteinExistence type="predicted"/>
<organism evidence="2 3">
    <name type="scientific">Hibiscus syriacus</name>
    <name type="common">Rose of Sharon</name>
    <dbReference type="NCBI Taxonomy" id="106335"/>
    <lineage>
        <taxon>Eukaryota</taxon>
        <taxon>Viridiplantae</taxon>
        <taxon>Streptophyta</taxon>
        <taxon>Embryophyta</taxon>
        <taxon>Tracheophyta</taxon>
        <taxon>Spermatophyta</taxon>
        <taxon>Magnoliopsida</taxon>
        <taxon>eudicotyledons</taxon>
        <taxon>Gunneridae</taxon>
        <taxon>Pentapetalae</taxon>
        <taxon>rosids</taxon>
        <taxon>malvids</taxon>
        <taxon>Malvales</taxon>
        <taxon>Malvaceae</taxon>
        <taxon>Malvoideae</taxon>
        <taxon>Hibiscus</taxon>
    </lineage>
</organism>
<dbReference type="GO" id="GO:0008233">
    <property type="term" value="F:peptidase activity"/>
    <property type="evidence" value="ECO:0007669"/>
    <property type="project" value="UniProtKB-KW"/>
</dbReference>
<keyword evidence="3" id="KW-1185">Reference proteome</keyword>
<evidence type="ECO:0000313" key="2">
    <source>
        <dbReference type="EMBL" id="KAE8685063.1"/>
    </source>
</evidence>
<dbReference type="PANTHER" id="PTHR36038:SF3">
    <property type="entry name" value="OVATE FAMILY PROTEIN"/>
    <property type="match status" value="1"/>
</dbReference>
<evidence type="ECO:0000256" key="1">
    <source>
        <dbReference type="SAM" id="MobiDB-lite"/>
    </source>
</evidence>
<gene>
    <name evidence="2" type="ORF">F3Y22_tig00111101pilonHSYRG00056</name>
</gene>
<protein>
    <submittedName>
        <fullName evidence="2">Gag protease polyprotein</fullName>
    </submittedName>
</protein>
<dbReference type="Proteomes" id="UP000436088">
    <property type="component" value="Unassembled WGS sequence"/>
</dbReference>
<name>A0A6A2Z0H8_HIBSY</name>
<reference evidence="2" key="1">
    <citation type="submission" date="2019-09" db="EMBL/GenBank/DDBJ databases">
        <title>Draft genome information of white flower Hibiscus syriacus.</title>
        <authorList>
            <person name="Kim Y.-M."/>
        </authorList>
    </citation>
    <scope>NUCLEOTIDE SEQUENCE [LARGE SCALE GENOMIC DNA]</scope>
    <source>
        <strain evidence="2">YM2019G1</strain>
    </source>
</reference>
<keyword evidence="2" id="KW-0378">Hydrolase</keyword>
<keyword evidence="2" id="KW-0645">Protease</keyword>
<comment type="caution">
    <text evidence="2">The sequence shown here is derived from an EMBL/GenBank/DDBJ whole genome shotgun (WGS) entry which is preliminary data.</text>
</comment>
<feature type="region of interest" description="Disordered" evidence="1">
    <location>
        <begin position="74"/>
        <end position="93"/>
    </location>
</feature>
<feature type="compositionally biased region" description="Basic and acidic residues" evidence="1">
    <location>
        <begin position="129"/>
        <end position="142"/>
    </location>
</feature>
<dbReference type="PANTHER" id="PTHR36038">
    <property type="entry name" value="OS06G0102750 PROTEIN"/>
    <property type="match status" value="1"/>
</dbReference>
<feature type="region of interest" description="Disordered" evidence="1">
    <location>
        <begin position="110"/>
        <end position="150"/>
    </location>
</feature>